<dbReference type="Proteomes" id="UP000265618">
    <property type="component" value="Unassembled WGS sequence"/>
</dbReference>
<keyword evidence="2" id="KW-1185">Reference proteome</keyword>
<evidence type="ECO:0000313" key="2">
    <source>
        <dbReference type="Proteomes" id="UP000265618"/>
    </source>
</evidence>
<dbReference type="AlphaFoldDB" id="A0A9K3GLL4"/>
<proteinExistence type="predicted"/>
<gene>
    <name evidence="1" type="ORF">KIPB_008617</name>
</gene>
<reference evidence="1 2" key="1">
    <citation type="journal article" date="2018" name="PLoS ONE">
        <title>The draft genome of Kipferlia bialata reveals reductive genome evolution in fornicate parasites.</title>
        <authorList>
            <person name="Tanifuji G."/>
            <person name="Takabayashi S."/>
            <person name="Kume K."/>
            <person name="Takagi M."/>
            <person name="Nakayama T."/>
            <person name="Kamikawa R."/>
            <person name="Inagaki Y."/>
            <person name="Hashimoto T."/>
        </authorList>
    </citation>
    <scope>NUCLEOTIDE SEQUENCE [LARGE SCALE GENOMIC DNA]</scope>
    <source>
        <strain evidence="1">NY0173</strain>
    </source>
</reference>
<protein>
    <submittedName>
        <fullName evidence="1">Uncharacterized protein</fullName>
    </submittedName>
</protein>
<accession>A0A9K3GLL4</accession>
<sequence length="185" mass="20369">MVGWAVYACMVDTDVPLSLPDDLYSSMSPDQAPYLRQRSVQSIAFGSLQSEPSKYLKTAATSRDALYVIEAISGHDWGATCFPSDPLFLDMDFTDKIRVIWGSSCNDDSLMDDLDVWSVLGVETPTKPSDLRAAGSLVFETHGCTRMGGSECQDALDEETDDLASVLSYGCYKTADNNFHHLRSR</sequence>
<evidence type="ECO:0000313" key="1">
    <source>
        <dbReference type="EMBL" id="GIQ86715.1"/>
    </source>
</evidence>
<organism evidence="1 2">
    <name type="scientific">Kipferlia bialata</name>
    <dbReference type="NCBI Taxonomy" id="797122"/>
    <lineage>
        <taxon>Eukaryota</taxon>
        <taxon>Metamonada</taxon>
        <taxon>Carpediemonas-like organisms</taxon>
        <taxon>Kipferlia</taxon>
    </lineage>
</organism>
<comment type="caution">
    <text evidence="1">The sequence shown here is derived from an EMBL/GenBank/DDBJ whole genome shotgun (WGS) entry which is preliminary data.</text>
</comment>
<name>A0A9K3GLL4_9EUKA</name>
<dbReference type="EMBL" id="BDIP01002710">
    <property type="protein sequence ID" value="GIQ86715.1"/>
    <property type="molecule type" value="Genomic_DNA"/>
</dbReference>